<dbReference type="SUPFAM" id="SSF56655">
    <property type="entry name" value="Carbohydrate phosphatase"/>
    <property type="match status" value="1"/>
</dbReference>
<proteinExistence type="predicted"/>
<dbReference type="PRINTS" id="PR00377">
    <property type="entry name" value="IMPHPHTASES"/>
</dbReference>
<gene>
    <name evidence="8" type="primary">suhB</name>
    <name evidence="8" type="ORF">CQU01_05410</name>
</gene>
<evidence type="ECO:0000256" key="7">
    <source>
        <dbReference type="PIRSR" id="PIRSR600760-2"/>
    </source>
</evidence>
<dbReference type="GO" id="GO:0008934">
    <property type="term" value="F:inositol monophosphate 1-phosphatase activity"/>
    <property type="evidence" value="ECO:0007669"/>
    <property type="project" value="TreeGrafter"/>
</dbReference>
<dbReference type="Pfam" id="PF00459">
    <property type="entry name" value="Inositol_P"/>
    <property type="match status" value="1"/>
</dbReference>
<keyword evidence="6 7" id="KW-0460">Magnesium</keyword>
<evidence type="ECO:0000256" key="5">
    <source>
        <dbReference type="ARBA" id="ARBA00022801"/>
    </source>
</evidence>
<dbReference type="InterPro" id="IPR020550">
    <property type="entry name" value="Inositol_monophosphatase_CS"/>
</dbReference>
<dbReference type="RefSeq" id="WP_146935449.1">
    <property type="nucleotide sequence ID" value="NZ_BJXW01000008.1"/>
</dbReference>
<feature type="binding site" evidence="7">
    <location>
        <position position="217"/>
    </location>
    <ligand>
        <name>Mg(2+)</name>
        <dbReference type="ChEBI" id="CHEBI:18420"/>
        <label>1</label>
        <note>catalytic</note>
    </ligand>
</feature>
<dbReference type="OrthoDB" id="9772456at2"/>
<evidence type="ECO:0000256" key="2">
    <source>
        <dbReference type="ARBA" id="ARBA00001946"/>
    </source>
</evidence>
<reference evidence="8 9" key="1">
    <citation type="submission" date="2019-07" db="EMBL/GenBank/DDBJ databases">
        <title>Whole genome shotgun sequence of Cerasibacillus quisquiliarum NBRC 102429.</title>
        <authorList>
            <person name="Hosoyama A."/>
            <person name="Uohara A."/>
            <person name="Ohji S."/>
            <person name="Ichikawa N."/>
        </authorList>
    </citation>
    <scope>NUCLEOTIDE SEQUENCE [LARGE SCALE GENOMIC DNA]</scope>
    <source>
        <strain evidence="8 9">NBRC 102429</strain>
    </source>
</reference>
<dbReference type="GO" id="GO:0046872">
    <property type="term" value="F:metal ion binding"/>
    <property type="evidence" value="ECO:0007669"/>
    <property type="project" value="UniProtKB-KW"/>
</dbReference>
<dbReference type="PANTHER" id="PTHR20854">
    <property type="entry name" value="INOSITOL MONOPHOSPHATASE"/>
    <property type="match status" value="1"/>
</dbReference>
<evidence type="ECO:0000313" key="8">
    <source>
        <dbReference type="EMBL" id="GEN30303.1"/>
    </source>
</evidence>
<evidence type="ECO:0000256" key="3">
    <source>
        <dbReference type="ARBA" id="ARBA00013106"/>
    </source>
</evidence>
<dbReference type="EMBL" id="BJXW01000008">
    <property type="protein sequence ID" value="GEN30303.1"/>
    <property type="molecule type" value="Genomic_DNA"/>
</dbReference>
<dbReference type="FunFam" id="3.30.540.10:FF:000003">
    <property type="entry name" value="Inositol-1-monophosphatase"/>
    <property type="match status" value="1"/>
</dbReference>
<dbReference type="PANTHER" id="PTHR20854:SF4">
    <property type="entry name" value="INOSITOL-1-MONOPHOSPHATASE-RELATED"/>
    <property type="match status" value="1"/>
</dbReference>
<dbReference type="CDD" id="cd01637">
    <property type="entry name" value="IMPase_like"/>
    <property type="match status" value="1"/>
</dbReference>
<evidence type="ECO:0000313" key="9">
    <source>
        <dbReference type="Proteomes" id="UP000321491"/>
    </source>
</evidence>
<feature type="binding site" evidence="7">
    <location>
        <position position="89"/>
    </location>
    <ligand>
        <name>Mg(2+)</name>
        <dbReference type="ChEBI" id="CHEBI:18420"/>
        <label>1</label>
        <note>catalytic</note>
    </ligand>
</feature>
<protein>
    <recommendedName>
        <fullName evidence="3">inositol-phosphate phosphatase</fullName>
        <ecNumber evidence="3">3.1.3.25</ecNumber>
    </recommendedName>
</protein>
<accession>A0A511UXZ2</accession>
<feature type="binding site" evidence="7">
    <location>
        <position position="92"/>
    </location>
    <ligand>
        <name>Mg(2+)</name>
        <dbReference type="ChEBI" id="CHEBI:18420"/>
        <label>1</label>
        <note>catalytic</note>
    </ligand>
</feature>
<dbReference type="Proteomes" id="UP000321491">
    <property type="component" value="Unassembled WGS sequence"/>
</dbReference>
<organism evidence="8 9">
    <name type="scientific">Cerasibacillus quisquiliarum</name>
    <dbReference type="NCBI Taxonomy" id="227865"/>
    <lineage>
        <taxon>Bacteria</taxon>
        <taxon>Bacillati</taxon>
        <taxon>Bacillota</taxon>
        <taxon>Bacilli</taxon>
        <taxon>Bacillales</taxon>
        <taxon>Bacillaceae</taxon>
        <taxon>Cerasibacillus</taxon>
    </lineage>
</organism>
<name>A0A511UXZ2_9BACI</name>
<dbReference type="AlphaFoldDB" id="A0A511UXZ2"/>
<feature type="binding site" evidence="7">
    <location>
        <position position="91"/>
    </location>
    <ligand>
        <name>Mg(2+)</name>
        <dbReference type="ChEBI" id="CHEBI:18420"/>
        <label>1</label>
        <note>catalytic</note>
    </ligand>
</feature>
<keyword evidence="5" id="KW-0378">Hydrolase</keyword>
<dbReference type="Gene3D" id="3.40.190.80">
    <property type="match status" value="1"/>
</dbReference>
<comment type="caution">
    <text evidence="8">The sequence shown here is derived from an EMBL/GenBank/DDBJ whole genome shotgun (WGS) entry which is preliminary data.</text>
</comment>
<dbReference type="InterPro" id="IPR000760">
    <property type="entry name" value="Inositol_monophosphatase-like"/>
</dbReference>
<dbReference type="PROSITE" id="PS00629">
    <property type="entry name" value="IMP_1"/>
    <property type="match status" value="1"/>
</dbReference>
<dbReference type="GO" id="GO:0006020">
    <property type="term" value="P:inositol metabolic process"/>
    <property type="evidence" value="ECO:0007669"/>
    <property type="project" value="TreeGrafter"/>
</dbReference>
<feature type="binding site" evidence="7">
    <location>
        <position position="71"/>
    </location>
    <ligand>
        <name>Mg(2+)</name>
        <dbReference type="ChEBI" id="CHEBI:18420"/>
        <label>1</label>
        <note>catalytic</note>
    </ligand>
</feature>
<evidence type="ECO:0000256" key="1">
    <source>
        <dbReference type="ARBA" id="ARBA00001033"/>
    </source>
</evidence>
<comment type="cofactor">
    <cofactor evidence="2 7">
        <name>Mg(2+)</name>
        <dbReference type="ChEBI" id="CHEBI:18420"/>
    </cofactor>
</comment>
<dbReference type="EC" id="3.1.3.25" evidence="3"/>
<dbReference type="GO" id="GO:0007165">
    <property type="term" value="P:signal transduction"/>
    <property type="evidence" value="ECO:0007669"/>
    <property type="project" value="TreeGrafter"/>
</dbReference>
<dbReference type="PROSITE" id="PS00630">
    <property type="entry name" value="IMP_2"/>
    <property type="match status" value="1"/>
</dbReference>
<evidence type="ECO:0000256" key="4">
    <source>
        <dbReference type="ARBA" id="ARBA00022723"/>
    </source>
</evidence>
<comment type="catalytic activity">
    <reaction evidence="1">
        <text>a myo-inositol phosphate + H2O = myo-inositol + phosphate</text>
        <dbReference type="Rhea" id="RHEA:24056"/>
        <dbReference type="ChEBI" id="CHEBI:15377"/>
        <dbReference type="ChEBI" id="CHEBI:17268"/>
        <dbReference type="ChEBI" id="CHEBI:43474"/>
        <dbReference type="ChEBI" id="CHEBI:84139"/>
        <dbReference type="EC" id="3.1.3.25"/>
    </reaction>
</comment>
<evidence type="ECO:0000256" key="6">
    <source>
        <dbReference type="ARBA" id="ARBA00022842"/>
    </source>
</evidence>
<keyword evidence="4 7" id="KW-0479">Metal-binding</keyword>
<keyword evidence="9" id="KW-1185">Reference proteome</keyword>
<dbReference type="InterPro" id="IPR020583">
    <property type="entry name" value="Inositol_monoP_metal-BS"/>
</dbReference>
<dbReference type="GO" id="GO:0046854">
    <property type="term" value="P:phosphatidylinositol phosphate biosynthetic process"/>
    <property type="evidence" value="ECO:0007669"/>
    <property type="project" value="InterPro"/>
</dbReference>
<sequence>MDKTKQNDIYTKAKEWIIEAGQYIRSRMYKELKVTTKSDPNDLVTDLDRDTERLLTQRIRQTYPNHFIISEEGYGDKLTDLKGTVWIIDPIDGTMNFIHQKRNFAISIGIYHDHVGEIGFIYDVVGDVLYSAKRGLGAFKNERPLKRLDSNVPLSQAMIAMNHFWLCENHLVCEKTMQKFVRSIRGTRTYGSAALEFAYVAEGILDGYLAINLSPWDVAAGIVIVNEVGGLTTTIDGDALSLLTKSPILTCNPSLQLEIIQYIKKGRKVT</sequence>
<dbReference type="Gene3D" id="3.30.540.10">
    <property type="entry name" value="Fructose-1,6-Bisphosphatase, subunit A, domain 1"/>
    <property type="match status" value="1"/>
</dbReference>